<protein>
    <recommendedName>
        <fullName evidence="3">HTH psq-type domain-containing protein</fullName>
    </recommendedName>
</protein>
<gene>
    <name evidence="1" type="ORF">DPMN_162942</name>
</gene>
<reference evidence="1" key="2">
    <citation type="submission" date="2020-11" db="EMBL/GenBank/DDBJ databases">
        <authorList>
            <person name="McCartney M.A."/>
            <person name="Auch B."/>
            <person name="Kono T."/>
            <person name="Mallez S."/>
            <person name="Becker A."/>
            <person name="Gohl D.M."/>
            <person name="Silverstein K.A.T."/>
            <person name="Koren S."/>
            <person name="Bechman K.B."/>
            <person name="Herman A."/>
            <person name="Abrahante J.E."/>
            <person name="Garbe J."/>
        </authorList>
    </citation>
    <scope>NUCLEOTIDE SEQUENCE</scope>
    <source>
        <strain evidence="1">Duluth1</strain>
        <tissue evidence="1">Whole animal</tissue>
    </source>
</reference>
<reference evidence="1" key="1">
    <citation type="journal article" date="2019" name="bioRxiv">
        <title>The Genome of the Zebra Mussel, Dreissena polymorpha: A Resource for Invasive Species Research.</title>
        <authorList>
            <person name="McCartney M.A."/>
            <person name="Auch B."/>
            <person name="Kono T."/>
            <person name="Mallez S."/>
            <person name="Zhang Y."/>
            <person name="Obille A."/>
            <person name="Becker A."/>
            <person name="Abrahante J.E."/>
            <person name="Garbe J."/>
            <person name="Badalamenti J.P."/>
            <person name="Herman A."/>
            <person name="Mangelson H."/>
            <person name="Liachko I."/>
            <person name="Sullivan S."/>
            <person name="Sone E.D."/>
            <person name="Koren S."/>
            <person name="Silverstein K.A.T."/>
            <person name="Beckman K.B."/>
            <person name="Gohl D.M."/>
        </authorList>
    </citation>
    <scope>NUCLEOTIDE SEQUENCE</scope>
    <source>
        <strain evidence="1">Duluth1</strain>
        <tissue evidence="1">Whole animal</tissue>
    </source>
</reference>
<accession>A0A9D4ER87</accession>
<organism evidence="1 2">
    <name type="scientific">Dreissena polymorpha</name>
    <name type="common">Zebra mussel</name>
    <name type="synonym">Mytilus polymorpha</name>
    <dbReference type="NCBI Taxonomy" id="45954"/>
    <lineage>
        <taxon>Eukaryota</taxon>
        <taxon>Metazoa</taxon>
        <taxon>Spiralia</taxon>
        <taxon>Lophotrochozoa</taxon>
        <taxon>Mollusca</taxon>
        <taxon>Bivalvia</taxon>
        <taxon>Autobranchia</taxon>
        <taxon>Heteroconchia</taxon>
        <taxon>Euheterodonta</taxon>
        <taxon>Imparidentia</taxon>
        <taxon>Neoheterodontei</taxon>
        <taxon>Myida</taxon>
        <taxon>Dreissenoidea</taxon>
        <taxon>Dreissenidae</taxon>
        <taxon>Dreissena</taxon>
    </lineage>
</organism>
<dbReference type="Proteomes" id="UP000828390">
    <property type="component" value="Unassembled WGS sequence"/>
</dbReference>
<dbReference type="EMBL" id="JAIWYP010000008">
    <property type="protein sequence ID" value="KAH3784870.1"/>
    <property type="molecule type" value="Genomic_DNA"/>
</dbReference>
<comment type="caution">
    <text evidence="1">The sequence shown here is derived from an EMBL/GenBank/DDBJ whole genome shotgun (WGS) entry which is preliminary data.</text>
</comment>
<dbReference type="SUPFAM" id="SSF46689">
    <property type="entry name" value="Homeodomain-like"/>
    <property type="match status" value="1"/>
</dbReference>
<proteinExistence type="predicted"/>
<name>A0A9D4ER87_DREPO</name>
<evidence type="ECO:0000313" key="2">
    <source>
        <dbReference type="Proteomes" id="UP000828390"/>
    </source>
</evidence>
<dbReference type="AlphaFoldDB" id="A0A9D4ER87"/>
<keyword evidence="2" id="KW-1185">Reference proteome</keyword>
<dbReference type="InterPro" id="IPR009057">
    <property type="entry name" value="Homeodomain-like_sf"/>
</dbReference>
<dbReference type="Gene3D" id="1.10.10.60">
    <property type="entry name" value="Homeodomain-like"/>
    <property type="match status" value="1"/>
</dbReference>
<evidence type="ECO:0008006" key="3">
    <source>
        <dbReference type="Google" id="ProtNLM"/>
    </source>
</evidence>
<sequence length="108" mass="12374">MNSYQMDGFDAIFIIHDAKMSKRKCFSLEDRVEVVRLLESGRFSRDRASEFGVGRTQIQNVAKRKRILWTNMNVGTQTLSVLKSVCPTVKLTTSVTDGFWTQHPDKSM</sequence>
<evidence type="ECO:0000313" key="1">
    <source>
        <dbReference type="EMBL" id="KAH3784870.1"/>
    </source>
</evidence>